<evidence type="ECO:0000313" key="3">
    <source>
        <dbReference type="Proteomes" id="UP000295083"/>
    </source>
</evidence>
<keyword evidence="1" id="KW-0732">Signal</keyword>
<dbReference type="AlphaFoldDB" id="A0A4R8PW12"/>
<dbReference type="EMBL" id="QAPG01000834">
    <property type="protein sequence ID" value="TDZ28456.1"/>
    <property type="molecule type" value="Genomic_DNA"/>
</dbReference>
<organism evidence="2 3">
    <name type="scientific">Colletotrichum spinosum</name>
    <dbReference type="NCBI Taxonomy" id="1347390"/>
    <lineage>
        <taxon>Eukaryota</taxon>
        <taxon>Fungi</taxon>
        <taxon>Dikarya</taxon>
        <taxon>Ascomycota</taxon>
        <taxon>Pezizomycotina</taxon>
        <taxon>Sordariomycetes</taxon>
        <taxon>Hypocreomycetidae</taxon>
        <taxon>Glomerellales</taxon>
        <taxon>Glomerellaceae</taxon>
        <taxon>Colletotrichum</taxon>
        <taxon>Colletotrichum orbiculare species complex</taxon>
    </lineage>
</organism>
<sequence length="228" mass="24839">MRPSLIAAALIAAAVPAICVVIPPSEAEDSTTKLSRSNVDVVPAQLERRNSSFAMTGAQDAFTRIPPCPAGQTFQRSICFSYQIVRRFCITNPRNPAIEDTQTVHCQTDEICVERNLSDGRSYAECHPLASLVRWKTDPNGQKRGCTDVSNKLGRYHNVGTIVYDTNSNPIQVGEIAFTGEPGDKELGSAESTPYASSQLWNFDGGHFVQVCIISAGAANLNAFSWLW</sequence>
<feature type="signal peptide" evidence="1">
    <location>
        <begin position="1"/>
        <end position="27"/>
    </location>
</feature>
<evidence type="ECO:0000313" key="2">
    <source>
        <dbReference type="EMBL" id="TDZ28456.1"/>
    </source>
</evidence>
<evidence type="ECO:0000256" key="1">
    <source>
        <dbReference type="SAM" id="SignalP"/>
    </source>
</evidence>
<evidence type="ECO:0008006" key="4">
    <source>
        <dbReference type="Google" id="ProtNLM"/>
    </source>
</evidence>
<comment type="caution">
    <text evidence="2">The sequence shown here is derived from an EMBL/GenBank/DDBJ whole genome shotgun (WGS) entry which is preliminary data.</text>
</comment>
<accession>A0A4R8PW12</accession>
<name>A0A4R8PW12_9PEZI</name>
<proteinExistence type="predicted"/>
<gene>
    <name evidence="2" type="ORF">C8035_v007384</name>
</gene>
<protein>
    <recommendedName>
        <fullName evidence="4">Secreted in xylem 6</fullName>
    </recommendedName>
</protein>
<keyword evidence="3" id="KW-1185">Reference proteome</keyword>
<dbReference type="Proteomes" id="UP000295083">
    <property type="component" value="Unassembled WGS sequence"/>
</dbReference>
<feature type="chain" id="PRO_5020543342" description="Secreted in xylem 6" evidence="1">
    <location>
        <begin position="28"/>
        <end position="228"/>
    </location>
</feature>
<reference evidence="2 3" key="1">
    <citation type="submission" date="2018-11" db="EMBL/GenBank/DDBJ databases">
        <title>Genome sequence and assembly of Colletotrichum spinosum.</title>
        <authorList>
            <person name="Gan P."/>
            <person name="Shirasu K."/>
        </authorList>
    </citation>
    <scope>NUCLEOTIDE SEQUENCE [LARGE SCALE GENOMIC DNA]</scope>
    <source>
        <strain evidence="2 3">CBS 515.97</strain>
    </source>
</reference>